<dbReference type="SUPFAM" id="SSF51206">
    <property type="entry name" value="cAMP-binding domain-like"/>
    <property type="match status" value="1"/>
</dbReference>
<dbReference type="GO" id="GO:0003677">
    <property type="term" value="F:DNA binding"/>
    <property type="evidence" value="ECO:0007669"/>
    <property type="project" value="UniProtKB-KW"/>
</dbReference>
<accession>A0A9D1CWE9</accession>
<evidence type="ECO:0000313" key="7">
    <source>
        <dbReference type="Proteomes" id="UP000824260"/>
    </source>
</evidence>
<gene>
    <name evidence="6" type="ORF">IAA52_05565</name>
</gene>
<dbReference type="CDD" id="cd00038">
    <property type="entry name" value="CAP_ED"/>
    <property type="match status" value="1"/>
</dbReference>
<dbReference type="GO" id="GO:0003700">
    <property type="term" value="F:DNA-binding transcription factor activity"/>
    <property type="evidence" value="ECO:0007669"/>
    <property type="project" value="TreeGrafter"/>
</dbReference>
<dbReference type="PANTHER" id="PTHR24567:SF58">
    <property type="entry name" value="CYCLIC AMP-BINDING REGULATORY PROTEIN"/>
    <property type="match status" value="1"/>
</dbReference>
<dbReference type="PROSITE" id="PS50042">
    <property type="entry name" value="CNMP_BINDING_3"/>
    <property type="match status" value="1"/>
</dbReference>
<name>A0A9D1CWE9_9FIRM</name>
<dbReference type="SMART" id="SM00100">
    <property type="entry name" value="cNMP"/>
    <property type="match status" value="1"/>
</dbReference>
<feature type="domain" description="HTH crp-type" evidence="5">
    <location>
        <begin position="153"/>
        <end position="221"/>
    </location>
</feature>
<dbReference type="Proteomes" id="UP000824260">
    <property type="component" value="Unassembled WGS sequence"/>
</dbReference>
<feature type="domain" description="Cyclic nucleotide-binding" evidence="4">
    <location>
        <begin position="12"/>
        <end position="110"/>
    </location>
</feature>
<dbReference type="InterPro" id="IPR036390">
    <property type="entry name" value="WH_DNA-bd_sf"/>
</dbReference>
<keyword evidence="1" id="KW-0805">Transcription regulation</keyword>
<evidence type="ECO:0000259" key="5">
    <source>
        <dbReference type="PROSITE" id="PS51063"/>
    </source>
</evidence>
<evidence type="ECO:0000256" key="3">
    <source>
        <dbReference type="ARBA" id="ARBA00023163"/>
    </source>
</evidence>
<dbReference type="InterPro" id="IPR000595">
    <property type="entry name" value="cNMP-bd_dom"/>
</dbReference>
<dbReference type="InterPro" id="IPR050397">
    <property type="entry name" value="Env_Response_Regulators"/>
</dbReference>
<keyword evidence="3" id="KW-0804">Transcription</keyword>
<evidence type="ECO:0000259" key="4">
    <source>
        <dbReference type="PROSITE" id="PS50042"/>
    </source>
</evidence>
<dbReference type="InterPro" id="IPR012318">
    <property type="entry name" value="HTH_CRP"/>
</dbReference>
<dbReference type="EMBL" id="DVFZ01000054">
    <property type="protein sequence ID" value="HIQ82553.1"/>
    <property type="molecule type" value="Genomic_DNA"/>
</dbReference>
<comment type="caution">
    <text evidence="6">The sequence shown here is derived from an EMBL/GenBank/DDBJ whole genome shotgun (WGS) entry which is preliminary data.</text>
</comment>
<dbReference type="PANTHER" id="PTHR24567">
    <property type="entry name" value="CRP FAMILY TRANSCRIPTIONAL REGULATORY PROTEIN"/>
    <property type="match status" value="1"/>
</dbReference>
<evidence type="ECO:0000256" key="2">
    <source>
        <dbReference type="ARBA" id="ARBA00023125"/>
    </source>
</evidence>
<dbReference type="InterPro" id="IPR018490">
    <property type="entry name" value="cNMP-bd_dom_sf"/>
</dbReference>
<dbReference type="Pfam" id="PF00027">
    <property type="entry name" value="cNMP_binding"/>
    <property type="match status" value="1"/>
</dbReference>
<evidence type="ECO:0000313" key="6">
    <source>
        <dbReference type="EMBL" id="HIQ82553.1"/>
    </source>
</evidence>
<dbReference type="PROSITE" id="PS51063">
    <property type="entry name" value="HTH_CRP_2"/>
    <property type="match status" value="1"/>
</dbReference>
<proteinExistence type="predicted"/>
<protein>
    <submittedName>
        <fullName evidence="6">Crp/Fnr family transcriptional regulator</fullName>
    </submittedName>
</protein>
<dbReference type="SUPFAM" id="SSF46785">
    <property type="entry name" value="Winged helix' DNA-binding domain"/>
    <property type="match status" value="1"/>
</dbReference>
<reference evidence="6" key="1">
    <citation type="submission" date="2020-10" db="EMBL/GenBank/DDBJ databases">
        <authorList>
            <person name="Gilroy R."/>
        </authorList>
    </citation>
    <scope>NUCLEOTIDE SEQUENCE</scope>
    <source>
        <strain evidence="6">ChiSjej6B24-2974</strain>
    </source>
</reference>
<keyword evidence="2" id="KW-0238">DNA-binding</keyword>
<dbReference type="InterPro" id="IPR014710">
    <property type="entry name" value="RmlC-like_jellyroll"/>
</dbReference>
<dbReference type="AlphaFoldDB" id="A0A9D1CWE9"/>
<reference evidence="6" key="2">
    <citation type="journal article" date="2021" name="PeerJ">
        <title>Extensive microbial diversity within the chicken gut microbiome revealed by metagenomics and culture.</title>
        <authorList>
            <person name="Gilroy R."/>
            <person name="Ravi A."/>
            <person name="Getino M."/>
            <person name="Pursley I."/>
            <person name="Horton D.L."/>
            <person name="Alikhan N.F."/>
            <person name="Baker D."/>
            <person name="Gharbi K."/>
            <person name="Hall N."/>
            <person name="Watson M."/>
            <person name="Adriaenssens E.M."/>
            <person name="Foster-Nyarko E."/>
            <person name="Jarju S."/>
            <person name="Secka A."/>
            <person name="Antonio M."/>
            <person name="Oren A."/>
            <person name="Chaudhuri R.R."/>
            <person name="La Ragione R."/>
            <person name="Hildebrand F."/>
            <person name="Pallen M.J."/>
        </authorList>
    </citation>
    <scope>NUCLEOTIDE SEQUENCE</scope>
    <source>
        <strain evidence="6">ChiSjej6B24-2974</strain>
    </source>
</reference>
<dbReference type="Pfam" id="PF13545">
    <property type="entry name" value="HTH_Crp_2"/>
    <property type="match status" value="1"/>
</dbReference>
<sequence>MNDLQILAQSALFRGVDAADLSAMLNCLDARRRYFRRGEMILRAGDLALEFGVVLEGGVRAERVDAWGNRSILERFGPGETFAEAYACVDGEPLLTDVVAATDCSILFLDATRILTLCPSSCPHHVQLLRNLLTGMAAKNILLSRKMRLITPRTIRERLLAYLSGEAVRRGAHTFVIPFDRQQLADYLSVERSALSAELSKMRRDGLIECQKNRFTLLTREED</sequence>
<dbReference type="Gene3D" id="2.60.120.10">
    <property type="entry name" value="Jelly Rolls"/>
    <property type="match status" value="1"/>
</dbReference>
<organism evidence="6 7">
    <name type="scientific">Candidatus Pullichristensenella stercorigallinarum</name>
    <dbReference type="NCBI Taxonomy" id="2840909"/>
    <lineage>
        <taxon>Bacteria</taxon>
        <taxon>Bacillati</taxon>
        <taxon>Bacillota</taxon>
        <taxon>Clostridia</taxon>
        <taxon>Candidatus Pullichristensenella</taxon>
    </lineage>
</organism>
<evidence type="ECO:0000256" key="1">
    <source>
        <dbReference type="ARBA" id="ARBA00023015"/>
    </source>
</evidence>
<dbReference type="GO" id="GO:0005829">
    <property type="term" value="C:cytosol"/>
    <property type="evidence" value="ECO:0007669"/>
    <property type="project" value="TreeGrafter"/>
</dbReference>